<reference evidence="3" key="1">
    <citation type="submission" date="2019-10" db="EMBL/GenBank/DDBJ databases">
        <authorList>
            <consortium name="DOE Joint Genome Institute"/>
            <person name="Kuo A."/>
            <person name="Miyauchi S."/>
            <person name="Kiss E."/>
            <person name="Drula E."/>
            <person name="Kohler A."/>
            <person name="Sanchez-Garcia M."/>
            <person name="Andreopoulos B."/>
            <person name="Barry K.W."/>
            <person name="Bonito G."/>
            <person name="Buee M."/>
            <person name="Carver A."/>
            <person name="Chen C."/>
            <person name="Cichocki N."/>
            <person name="Clum A."/>
            <person name="Culley D."/>
            <person name="Crous P.W."/>
            <person name="Fauchery L."/>
            <person name="Girlanda M."/>
            <person name="Hayes R."/>
            <person name="Keri Z."/>
            <person name="LaButti K."/>
            <person name="Lipzen A."/>
            <person name="Lombard V."/>
            <person name="Magnuson J."/>
            <person name="Maillard F."/>
            <person name="Morin E."/>
            <person name="Murat C."/>
            <person name="Nolan M."/>
            <person name="Ohm R."/>
            <person name="Pangilinan J."/>
            <person name="Pereira M."/>
            <person name="Perotto S."/>
            <person name="Peter M."/>
            <person name="Riley R."/>
            <person name="Sitrit Y."/>
            <person name="Stielow B."/>
            <person name="Szollosi G."/>
            <person name="Zifcakova L."/>
            <person name="Stursova M."/>
            <person name="Spatafora J.W."/>
            <person name="Tedersoo L."/>
            <person name="Vaario L.-M."/>
            <person name="Yamada A."/>
            <person name="Yan M."/>
            <person name="Wang P."/>
            <person name="Xu J."/>
            <person name="Bruns T."/>
            <person name="Baldrian P."/>
            <person name="Vilgalys R."/>
            <person name="Henrissat B."/>
            <person name="Grigoriev I.V."/>
            <person name="Hibbett D."/>
            <person name="Nagy L.G."/>
            <person name="Martin F.M."/>
        </authorList>
    </citation>
    <scope>NUCLEOTIDE SEQUENCE</scope>
    <source>
        <strain evidence="3">BED1</strain>
    </source>
</reference>
<keyword evidence="2" id="KW-0472">Membrane</keyword>
<name>A0AAD4C7H9_BOLED</name>
<dbReference type="AlphaFoldDB" id="A0AAD4C7H9"/>
<proteinExistence type="predicted"/>
<feature type="transmembrane region" description="Helical" evidence="2">
    <location>
        <begin position="288"/>
        <end position="308"/>
    </location>
</feature>
<sequence>MSTSTSLRKRPHCHKCGSPMQGHKRKNGTFVCPEDTFTETVSSIYESHSTPLPSPPASPGGSPRTSPPPHGFLPAREKPVFKPPPGERWHWRNPNWVSPPRKTRLYTPSDWERGSVTPTEPVTEPIVSQRGTHLSPNVIREEEEENLSASWQEDNDDQNREDFEYFPRHSNSLSPRLWSPFSQSPVNDITLDTALRASTPLFKVFRTPVEDLDGVRRIAQREGKHVAIIDAPPAHRAMARVPTDKANGTVWVVVSDRIEDLKYAIDSQQGGMPGTFFPEEPQTRGMSFFQVAFAGILGGLMVAVALACL</sequence>
<keyword evidence="2" id="KW-1133">Transmembrane helix</keyword>
<gene>
    <name evidence="3" type="ORF">L210DRAFT_3520980</name>
</gene>
<feature type="region of interest" description="Disordered" evidence="1">
    <location>
        <begin position="43"/>
        <end position="86"/>
    </location>
</feature>
<dbReference type="Proteomes" id="UP001194468">
    <property type="component" value="Unassembled WGS sequence"/>
</dbReference>
<evidence type="ECO:0000256" key="2">
    <source>
        <dbReference type="SAM" id="Phobius"/>
    </source>
</evidence>
<reference evidence="3" key="2">
    <citation type="journal article" date="2020" name="Nat. Commun.">
        <title>Large-scale genome sequencing of mycorrhizal fungi provides insights into the early evolution of symbiotic traits.</title>
        <authorList>
            <person name="Miyauchi S."/>
            <person name="Kiss E."/>
            <person name="Kuo A."/>
            <person name="Drula E."/>
            <person name="Kohler A."/>
            <person name="Sanchez-Garcia M."/>
            <person name="Morin E."/>
            <person name="Andreopoulos B."/>
            <person name="Barry K.W."/>
            <person name="Bonito G."/>
            <person name="Buee M."/>
            <person name="Carver A."/>
            <person name="Chen C."/>
            <person name="Cichocki N."/>
            <person name="Clum A."/>
            <person name="Culley D."/>
            <person name="Crous P.W."/>
            <person name="Fauchery L."/>
            <person name="Girlanda M."/>
            <person name="Hayes R.D."/>
            <person name="Keri Z."/>
            <person name="LaButti K."/>
            <person name="Lipzen A."/>
            <person name="Lombard V."/>
            <person name="Magnuson J."/>
            <person name="Maillard F."/>
            <person name="Murat C."/>
            <person name="Nolan M."/>
            <person name="Ohm R.A."/>
            <person name="Pangilinan J."/>
            <person name="Pereira M.F."/>
            <person name="Perotto S."/>
            <person name="Peter M."/>
            <person name="Pfister S."/>
            <person name="Riley R."/>
            <person name="Sitrit Y."/>
            <person name="Stielow J.B."/>
            <person name="Szollosi G."/>
            <person name="Zifcakova L."/>
            <person name="Stursova M."/>
            <person name="Spatafora J.W."/>
            <person name="Tedersoo L."/>
            <person name="Vaario L.M."/>
            <person name="Yamada A."/>
            <person name="Yan M."/>
            <person name="Wang P."/>
            <person name="Xu J."/>
            <person name="Bruns T."/>
            <person name="Baldrian P."/>
            <person name="Vilgalys R."/>
            <person name="Dunand C."/>
            <person name="Henrissat B."/>
            <person name="Grigoriev I.V."/>
            <person name="Hibbett D."/>
            <person name="Nagy L.G."/>
            <person name="Martin F.M."/>
        </authorList>
    </citation>
    <scope>NUCLEOTIDE SEQUENCE</scope>
    <source>
        <strain evidence="3">BED1</strain>
    </source>
</reference>
<accession>A0AAD4C7H9</accession>
<evidence type="ECO:0000313" key="3">
    <source>
        <dbReference type="EMBL" id="KAF8450663.1"/>
    </source>
</evidence>
<protein>
    <submittedName>
        <fullName evidence="3">Uncharacterized protein</fullName>
    </submittedName>
</protein>
<dbReference type="EMBL" id="WHUW01000002">
    <property type="protein sequence ID" value="KAF8450663.1"/>
    <property type="molecule type" value="Genomic_DNA"/>
</dbReference>
<feature type="compositionally biased region" description="Basic and acidic residues" evidence="1">
    <location>
        <begin position="75"/>
        <end position="86"/>
    </location>
</feature>
<comment type="caution">
    <text evidence="3">The sequence shown here is derived from an EMBL/GenBank/DDBJ whole genome shotgun (WGS) entry which is preliminary data.</text>
</comment>
<organism evidence="3 4">
    <name type="scientific">Boletus edulis BED1</name>
    <dbReference type="NCBI Taxonomy" id="1328754"/>
    <lineage>
        <taxon>Eukaryota</taxon>
        <taxon>Fungi</taxon>
        <taxon>Dikarya</taxon>
        <taxon>Basidiomycota</taxon>
        <taxon>Agaricomycotina</taxon>
        <taxon>Agaricomycetes</taxon>
        <taxon>Agaricomycetidae</taxon>
        <taxon>Boletales</taxon>
        <taxon>Boletineae</taxon>
        <taxon>Boletaceae</taxon>
        <taxon>Boletoideae</taxon>
        <taxon>Boletus</taxon>
    </lineage>
</organism>
<keyword evidence="2" id="KW-0812">Transmembrane</keyword>
<keyword evidence="4" id="KW-1185">Reference proteome</keyword>
<evidence type="ECO:0000313" key="4">
    <source>
        <dbReference type="Proteomes" id="UP001194468"/>
    </source>
</evidence>
<feature type="region of interest" description="Disordered" evidence="1">
    <location>
        <begin position="1"/>
        <end position="28"/>
    </location>
</feature>
<evidence type="ECO:0000256" key="1">
    <source>
        <dbReference type="SAM" id="MobiDB-lite"/>
    </source>
</evidence>